<dbReference type="Gene3D" id="1.20.1280.50">
    <property type="match status" value="1"/>
</dbReference>
<organism evidence="2 3">
    <name type="scientific">Armillaria gallica</name>
    <name type="common">Bulbous honey fungus</name>
    <name type="synonym">Armillaria bulbosa</name>
    <dbReference type="NCBI Taxonomy" id="47427"/>
    <lineage>
        <taxon>Eukaryota</taxon>
        <taxon>Fungi</taxon>
        <taxon>Dikarya</taxon>
        <taxon>Basidiomycota</taxon>
        <taxon>Agaricomycotina</taxon>
        <taxon>Agaricomycetes</taxon>
        <taxon>Agaricomycetidae</taxon>
        <taxon>Agaricales</taxon>
        <taxon>Marasmiineae</taxon>
        <taxon>Physalacriaceae</taxon>
        <taxon>Armillaria</taxon>
    </lineage>
</organism>
<proteinExistence type="predicted"/>
<evidence type="ECO:0000313" key="2">
    <source>
        <dbReference type="EMBL" id="PBK90866.1"/>
    </source>
</evidence>
<protein>
    <recommendedName>
        <fullName evidence="1">F-box domain-containing protein</fullName>
    </recommendedName>
</protein>
<name>A0A2H3DTT6_ARMGA</name>
<dbReference type="Proteomes" id="UP000217790">
    <property type="component" value="Unassembled WGS sequence"/>
</dbReference>
<gene>
    <name evidence="2" type="ORF">ARMGADRAFT_295434</name>
</gene>
<dbReference type="EMBL" id="KZ293664">
    <property type="protein sequence ID" value="PBK90866.1"/>
    <property type="molecule type" value="Genomic_DNA"/>
</dbReference>
<dbReference type="InterPro" id="IPR001810">
    <property type="entry name" value="F-box_dom"/>
</dbReference>
<accession>A0A2H3DTT6</accession>
<dbReference type="InterPro" id="IPR036155">
    <property type="entry name" value="Crypto/Photolyase_N_sf"/>
</dbReference>
<reference evidence="3" key="1">
    <citation type="journal article" date="2017" name="Nat. Ecol. Evol.">
        <title>Genome expansion and lineage-specific genetic innovations in the forest pathogenic fungi Armillaria.</title>
        <authorList>
            <person name="Sipos G."/>
            <person name="Prasanna A.N."/>
            <person name="Walter M.C."/>
            <person name="O'Connor E."/>
            <person name="Balint B."/>
            <person name="Krizsan K."/>
            <person name="Kiss B."/>
            <person name="Hess J."/>
            <person name="Varga T."/>
            <person name="Slot J."/>
            <person name="Riley R."/>
            <person name="Boka B."/>
            <person name="Rigling D."/>
            <person name="Barry K."/>
            <person name="Lee J."/>
            <person name="Mihaltcheva S."/>
            <person name="LaButti K."/>
            <person name="Lipzen A."/>
            <person name="Waldron R."/>
            <person name="Moloney N.M."/>
            <person name="Sperisen C."/>
            <person name="Kredics L."/>
            <person name="Vagvoelgyi C."/>
            <person name="Patrignani A."/>
            <person name="Fitzpatrick D."/>
            <person name="Nagy I."/>
            <person name="Doyle S."/>
            <person name="Anderson J.B."/>
            <person name="Grigoriev I.V."/>
            <person name="Gueldener U."/>
            <person name="Muensterkoetter M."/>
            <person name="Nagy L.G."/>
        </authorList>
    </citation>
    <scope>NUCLEOTIDE SEQUENCE [LARGE SCALE GENOMIC DNA]</scope>
    <source>
        <strain evidence="3">Ar21-2</strain>
    </source>
</reference>
<feature type="domain" description="F-box" evidence="1">
    <location>
        <begin position="113"/>
        <end position="178"/>
    </location>
</feature>
<sequence length="276" mass="31719">MVLFHTGSPRMCLGCDCLNHYTPFTILCDEQTDTGPTFDSLLRSNDPPSPSEECQLRDSISMGEAHVAAIDDHVAALQQALVSIGAELEDLDGEREKVLVRIAERKRLLSPVRRLPHEILFKIFCSTIIFPMPRSQSQRERHWWVFHPSESALWSVELVCKTWRHVVLDFSQLWSRINIFINDANFSPHNLHYVRKLVRQVARTRSQPLSILICAEARRAPAFSRSLPLQLSTLLFSMQDRMQSLSLFTRPIVHFYGNSTAPHAYPPKPRSPVHEW</sequence>
<dbReference type="InParanoid" id="A0A2H3DTT6"/>
<dbReference type="Pfam" id="PF12937">
    <property type="entry name" value="F-box-like"/>
    <property type="match status" value="1"/>
</dbReference>
<keyword evidence="3" id="KW-1185">Reference proteome</keyword>
<dbReference type="OrthoDB" id="3365698at2759"/>
<dbReference type="AlphaFoldDB" id="A0A2H3DTT6"/>
<evidence type="ECO:0000313" key="3">
    <source>
        <dbReference type="Proteomes" id="UP000217790"/>
    </source>
</evidence>
<dbReference type="SUPFAM" id="SSF52425">
    <property type="entry name" value="Cryptochrome/photolyase, N-terminal domain"/>
    <property type="match status" value="1"/>
</dbReference>
<evidence type="ECO:0000259" key="1">
    <source>
        <dbReference type="Pfam" id="PF12937"/>
    </source>
</evidence>